<dbReference type="STRING" id="1382798.PK35_16540"/>
<dbReference type="EMBL" id="JTDV01000019">
    <property type="protein sequence ID" value="KJD31088.1"/>
    <property type="molecule type" value="Genomic_DNA"/>
</dbReference>
<dbReference type="AlphaFoldDB" id="A0A0D7VXB5"/>
<proteinExistence type="inferred from homology"/>
<dbReference type="Gene3D" id="2.160.20.10">
    <property type="entry name" value="Single-stranded right-handed beta-helix, Pectin lyase-like"/>
    <property type="match status" value="1"/>
</dbReference>
<dbReference type="SUPFAM" id="SSF51126">
    <property type="entry name" value="Pectin lyase-like"/>
    <property type="match status" value="1"/>
</dbReference>
<keyword evidence="3 4" id="KW-0326">Glycosidase</keyword>
<dbReference type="InterPro" id="IPR006626">
    <property type="entry name" value="PbH1"/>
</dbReference>
<dbReference type="InterPro" id="IPR012334">
    <property type="entry name" value="Pectin_lyas_fold"/>
</dbReference>
<dbReference type="InterPro" id="IPR011050">
    <property type="entry name" value="Pectin_lyase_fold/virulence"/>
</dbReference>
<dbReference type="PATRIC" id="fig|1382798.3.peg.2315"/>
<evidence type="ECO:0000313" key="6">
    <source>
        <dbReference type="EMBL" id="KJD31088.1"/>
    </source>
</evidence>
<keyword evidence="2 4" id="KW-0378">Hydrolase</keyword>
<keyword evidence="7" id="KW-1185">Reference proteome</keyword>
<dbReference type="GO" id="GO:0004650">
    <property type="term" value="F:polygalacturonase activity"/>
    <property type="evidence" value="ECO:0007669"/>
    <property type="project" value="InterPro"/>
</dbReference>
<evidence type="ECO:0000256" key="3">
    <source>
        <dbReference type="ARBA" id="ARBA00023295"/>
    </source>
</evidence>
<name>A0A0D7VXB5_9FLAO</name>
<comment type="caution">
    <text evidence="6">The sequence shown here is derived from an EMBL/GenBank/DDBJ whole genome shotgun (WGS) entry which is preliminary data.</text>
</comment>
<dbReference type="InterPro" id="IPR051801">
    <property type="entry name" value="GH28_Enzymes"/>
</dbReference>
<dbReference type="OrthoDB" id="9795222at2"/>
<organism evidence="6 7">
    <name type="scientific">Neotamlana nanhaiensis</name>
    <dbReference type="NCBI Taxonomy" id="1382798"/>
    <lineage>
        <taxon>Bacteria</taxon>
        <taxon>Pseudomonadati</taxon>
        <taxon>Bacteroidota</taxon>
        <taxon>Flavobacteriia</taxon>
        <taxon>Flavobacteriales</taxon>
        <taxon>Flavobacteriaceae</taxon>
        <taxon>Neotamlana</taxon>
    </lineage>
</organism>
<dbReference type="GO" id="GO:0005975">
    <property type="term" value="P:carbohydrate metabolic process"/>
    <property type="evidence" value="ECO:0007669"/>
    <property type="project" value="InterPro"/>
</dbReference>
<gene>
    <name evidence="6" type="ORF">PK35_16540</name>
</gene>
<dbReference type="InterPro" id="IPR024535">
    <property type="entry name" value="RHGA/B-epi-like_pectate_lyase"/>
</dbReference>
<dbReference type="Pfam" id="PF00295">
    <property type="entry name" value="Glyco_hydro_28"/>
    <property type="match status" value="1"/>
</dbReference>
<evidence type="ECO:0000256" key="4">
    <source>
        <dbReference type="RuleBase" id="RU361169"/>
    </source>
</evidence>
<feature type="domain" description="Rhamnogalacturonase A/B/Epimerase-like pectate lyase" evidence="5">
    <location>
        <begin position="50"/>
        <end position="105"/>
    </location>
</feature>
<dbReference type="PANTHER" id="PTHR31339">
    <property type="entry name" value="PECTIN LYASE-RELATED"/>
    <property type="match status" value="1"/>
</dbReference>
<sequence>MKLKSIKAYVLLLILFTVQFTFGQWSAKQDSAVTAIQQRIKLPNIPNFSVNVSQFGAIGDGKKDCKKAFDKAMKACAKRNGGTIVVSKGVYKINGPIHFKSHVKLHLEAGSKLVFGSNPDDYPLVLTSWEGTAVYNYSPMIYGINVQDVAITGEGTIDGEGHGVWATWKPLEQKGKQLSRDMNHEQTPVEKRILGDGYYLRPQLIQFINSESILIEGVKVEDAPFWCVHLLRSKSITLRGIRYDAHNKNNDGLDIEQSSDVLIENITFNNADDNVAIKAGRDDDGRNSAMPSENIIVKNCKFKGLHALVIGSEMSAGVKNVFAFNNEASGYLKRGIYLKTNSDRGGYIKNVFIDNIDFGNVEDAIYMTSNYHGEGSGLHPSKISNINISNVNFKTVSNAAIVIEGYPGFEVENVTLDHLNIEKATNGMTLSNTKNIQFNEVVIGEKQGVPSSVK</sequence>
<evidence type="ECO:0000256" key="1">
    <source>
        <dbReference type="ARBA" id="ARBA00008834"/>
    </source>
</evidence>
<dbReference type="InterPro" id="IPR000743">
    <property type="entry name" value="Glyco_hydro_28"/>
</dbReference>
<dbReference type="Pfam" id="PF12708">
    <property type="entry name" value="Pect-lyase_RHGA_epim"/>
    <property type="match status" value="1"/>
</dbReference>
<comment type="similarity">
    <text evidence="1 4">Belongs to the glycosyl hydrolase 28 family.</text>
</comment>
<dbReference type="Proteomes" id="UP000032361">
    <property type="component" value="Unassembled WGS sequence"/>
</dbReference>
<protein>
    <submittedName>
        <fullName evidence="6">Glycoside hydrolase</fullName>
    </submittedName>
</protein>
<evidence type="ECO:0000259" key="5">
    <source>
        <dbReference type="Pfam" id="PF12708"/>
    </source>
</evidence>
<dbReference type="PANTHER" id="PTHR31339:SF9">
    <property type="entry name" value="PLASMIN AND FIBRONECTIN-BINDING PROTEIN A"/>
    <property type="match status" value="1"/>
</dbReference>
<dbReference type="SMART" id="SM00710">
    <property type="entry name" value="PbH1"/>
    <property type="match status" value="7"/>
</dbReference>
<evidence type="ECO:0000313" key="7">
    <source>
        <dbReference type="Proteomes" id="UP000032361"/>
    </source>
</evidence>
<evidence type="ECO:0000256" key="2">
    <source>
        <dbReference type="ARBA" id="ARBA00022801"/>
    </source>
</evidence>
<accession>A0A0D7VXB5</accession>
<dbReference type="RefSeq" id="WP_082048613.1">
    <property type="nucleotide sequence ID" value="NZ_JTDV01000019.1"/>
</dbReference>
<reference evidence="6 7" key="1">
    <citation type="journal article" date="2015" name="Antonie Van Leeuwenhoek">
        <title>Tamlana nanhaiensis sp. nov., isolated from surface seawater collected from the South China Sea.</title>
        <authorList>
            <person name="Liu X."/>
            <person name="Lai Q."/>
            <person name="Du Y."/>
            <person name="Li G."/>
            <person name="Sun F."/>
            <person name="Shao Z."/>
        </authorList>
    </citation>
    <scope>NUCLEOTIDE SEQUENCE [LARGE SCALE GENOMIC DNA]</scope>
    <source>
        <strain evidence="6 7">FHC16</strain>
    </source>
</reference>